<keyword evidence="7" id="KW-1185">Reference proteome</keyword>
<dbReference type="OrthoDB" id="9805159at2"/>
<dbReference type="AlphaFoldDB" id="A0A2T1HRB8"/>
<evidence type="ECO:0000256" key="1">
    <source>
        <dbReference type="ARBA" id="ARBA00008061"/>
    </source>
</evidence>
<feature type="region of interest" description="Disordered" evidence="4">
    <location>
        <begin position="377"/>
        <end position="399"/>
    </location>
</feature>
<dbReference type="SUPFAM" id="SSF51445">
    <property type="entry name" value="(Trans)glycosidases"/>
    <property type="match status" value="1"/>
</dbReference>
<dbReference type="InterPro" id="IPR045857">
    <property type="entry name" value="O16G_dom_2"/>
</dbReference>
<organism evidence="6 7">
    <name type="scientific">Alsobacter soli</name>
    <dbReference type="NCBI Taxonomy" id="2109933"/>
    <lineage>
        <taxon>Bacteria</taxon>
        <taxon>Pseudomonadati</taxon>
        <taxon>Pseudomonadota</taxon>
        <taxon>Alphaproteobacteria</taxon>
        <taxon>Hyphomicrobiales</taxon>
        <taxon>Alsobacteraceae</taxon>
        <taxon>Alsobacter</taxon>
    </lineage>
</organism>
<dbReference type="FunFam" id="3.90.400.10:FF:000002">
    <property type="entry name" value="Sucrose isomerase"/>
    <property type="match status" value="1"/>
</dbReference>
<keyword evidence="2" id="KW-0378">Hydrolase</keyword>
<dbReference type="Gene3D" id="3.20.20.80">
    <property type="entry name" value="Glycosidases"/>
    <property type="match status" value="1"/>
</dbReference>
<name>A0A2T1HRB8_9HYPH</name>
<dbReference type="EMBL" id="PVZS01000016">
    <property type="protein sequence ID" value="PSC04195.1"/>
    <property type="molecule type" value="Genomic_DNA"/>
</dbReference>
<proteinExistence type="inferred from homology"/>
<dbReference type="Proteomes" id="UP000239772">
    <property type="component" value="Unassembled WGS sequence"/>
</dbReference>
<feature type="compositionally biased region" description="Basic and acidic residues" evidence="4">
    <location>
        <begin position="377"/>
        <end position="390"/>
    </location>
</feature>
<dbReference type="CDD" id="cd11331">
    <property type="entry name" value="AmyAc_OligoGlu_like"/>
    <property type="match status" value="1"/>
</dbReference>
<sequence>MSGGGQPWWRRAVFYELYLRSFQDSDGDGIGDLPGVLRRVDYLAELGVDAVWVTPFYPSPMADFGYDVADHCGVDPTYGALADVDRLLEALDRRGMRLVLDYVPNHTSVEHPWFREARASRSAERRDWYLWREPAPDGGPPNNWLSQAGGSAWTFDERTGQYYLHSFLPEQPDLNWRNPAVREAMLQVLRFWLDRGVHGFRVDVLGALLKDADFRDDPPNPRYQPGDPDFMRLLPIRSANQPEILEIVAAMRAVLARYPGERVLIGELYDPVETLVSYYGPALGGVQLPFNMNLLWLRWCAQGVLDLVNRYEAGLPGGAWPTWVLGNHDQPRVASRLGPGQARVAAMLLLTLRGAPTLYQGDELGLRNAEIPPHRVRDRFTGPGRCRDQQRSPMLWDDGPGAGFTAGEPWLPVEPRAGASVRAQQEDPGSMLSLTRALLALRRREAALVDGDWRGISAADNVLIYERCNAERRIRVALNMDETPKEGGFAGEGAWRVALSTDPARDKGWIDGVFTLAGDEGVVLRPENRTGGGPR</sequence>
<feature type="domain" description="Glycosyl hydrolase family 13 catalytic" evidence="5">
    <location>
        <begin position="16"/>
        <end position="391"/>
    </location>
</feature>
<gene>
    <name evidence="6" type="ORF">SLNSH_15055</name>
</gene>
<dbReference type="PANTHER" id="PTHR10357:SF179">
    <property type="entry name" value="NEUTRAL AND BASIC AMINO ACID TRANSPORT PROTEIN RBAT"/>
    <property type="match status" value="1"/>
</dbReference>
<evidence type="ECO:0000313" key="6">
    <source>
        <dbReference type="EMBL" id="PSC04195.1"/>
    </source>
</evidence>
<dbReference type="GO" id="GO:0004556">
    <property type="term" value="F:alpha-amylase activity"/>
    <property type="evidence" value="ECO:0007669"/>
    <property type="project" value="TreeGrafter"/>
</dbReference>
<evidence type="ECO:0000256" key="2">
    <source>
        <dbReference type="ARBA" id="ARBA00022801"/>
    </source>
</evidence>
<dbReference type="GO" id="GO:0009313">
    <property type="term" value="P:oligosaccharide catabolic process"/>
    <property type="evidence" value="ECO:0007669"/>
    <property type="project" value="TreeGrafter"/>
</dbReference>
<dbReference type="InterPro" id="IPR006047">
    <property type="entry name" value="GH13_cat_dom"/>
</dbReference>
<comment type="caution">
    <text evidence="6">The sequence shown here is derived from an EMBL/GenBank/DDBJ whole genome shotgun (WGS) entry which is preliminary data.</text>
</comment>
<dbReference type="Gene3D" id="3.90.400.10">
    <property type="entry name" value="Oligo-1,6-glucosidase, Domain 2"/>
    <property type="match status" value="1"/>
</dbReference>
<protein>
    <submittedName>
        <fullName evidence="6">Alpha-amylase</fullName>
    </submittedName>
</protein>
<dbReference type="InterPro" id="IPR017853">
    <property type="entry name" value="GH"/>
</dbReference>
<keyword evidence="3" id="KW-0326">Glycosidase</keyword>
<evidence type="ECO:0000259" key="5">
    <source>
        <dbReference type="SMART" id="SM00642"/>
    </source>
</evidence>
<reference evidence="7" key="1">
    <citation type="submission" date="2018-03" db="EMBL/GenBank/DDBJ databases">
        <authorList>
            <person name="Sun L."/>
            <person name="Liu H."/>
            <person name="Chen W."/>
            <person name="Huang K."/>
            <person name="Liu W."/>
            <person name="Gao X."/>
        </authorList>
    </citation>
    <scope>NUCLEOTIDE SEQUENCE [LARGE SCALE GENOMIC DNA]</scope>
    <source>
        <strain evidence="7">SH9</strain>
    </source>
</reference>
<dbReference type="PANTHER" id="PTHR10357">
    <property type="entry name" value="ALPHA-AMYLASE FAMILY MEMBER"/>
    <property type="match status" value="1"/>
</dbReference>
<dbReference type="SMART" id="SM00642">
    <property type="entry name" value="Aamy"/>
    <property type="match status" value="1"/>
</dbReference>
<evidence type="ECO:0000256" key="4">
    <source>
        <dbReference type="SAM" id="MobiDB-lite"/>
    </source>
</evidence>
<evidence type="ECO:0000256" key="3">
    <source>
        <dbReference type="ARBA" id="ARBA00023295"/>
    </source>
</evidence>
<dbReference type="Pfam" id="PF00128">
    <property type="entry name" value="Alpha-amylase"/>
    <property type="match status" value="1"/>
</dbReference>
<comment type="similarity">
    <text evidence="1">Belongs to the glycosyl hydrolase 13 family.</text>
</comment>
<evidence type="ECO:0000313" key="7">
    <source>
        <dbReference type="Proteomes" id="UP000239772"/>
    </source>
</evidence>
<accession>A0A2T1HRB8</accession>